<keyword evidence="7 15" id="KW-0863">Zinc-finger</keyword>
<dbReference type="GO" id="GO:0043565">
    <property type="term" value="F:sequence-specific DNA binding"/>
    <property type="evidence" value="ECO:0007669"/>
    <property type="project" value="InterPro"/>
</dbReference>
<dbReference type="NCBIfam" id="TIGR00229">
    <property type="entry name" value="sensory_box"/>
    <property type="match status" value="3"/>
</dbReference>
<feature type="region of interest" description="Disordered" evidence="16">
    <location>
        <begin position="1"/>
        <end position="44"/>
    </location>
</feature>
<dbReference type="InterPro" id="IPR013088">
    <property type="entry name" value="Znf_NHR/GATA"/>
</dbReference>
<evidence type="ECO:0000259" key="17">
    <source>
        <dbReference type="PROSITE" id="PS50112"/>
    </source>
</evidence>
<dbReference type="Proteomes" id="UP000028524">
    <property type="component" value="Unassembled WGS sequence"/>
</dbReference>
<keyword evidence="9" id="KW-0157">Chromophore</keyword>
<keyword evidence="8" id="KW-0862">Zinc</keyword>
<dbReference type="CDD" id="cd00130">
    <property type="entry name" value="PAS"/>
    <property type="match status" value="3"/>
</dbReference>
<evidence type="ECO:0000256" key="7">
    <source>
        <dbReference type="ARBA" id="ARBA00022771"/>
    </source>
</evidence>
<evidence type="ECO:0000256" key="1">
    <source>
        <dbReference type="ARBA" id="ARBA00022543"/>
    </source>
</evidence>
<dbReference type="SUPFAM" id="SSF55785">
    <property type="entry name" value="PYP-like sensor domain (PAS domain)"/>
    <property type="match status" value="3"/>
</dbReference>
<feature type="compositionally biased region" description="Low complexity" evidence="16">
    <location>
        <begin position="428"/>
        <end position="444"/>
    </location>
</feature>
<keyword evidence="3" id="KW-0285">Flavoprotein</keyword>
<feature type="compositionally biased region" description="Polar residues" evidence="16">
    <location>
        <begin position="1098"/>
        <end position="1107"/>
    </location>
</feature>
<keyword evidence="11" id="KW-0238">DNA-binding</keyword>
<keyword evidence="20" id="KW-1185">Reference proteome</keyword>
<evidence type="ECO:0000256" key="13">
    <source>
        <dbReference type="ARBA" id="ARBA00023163"/>
    </source>
</evidence>
<accession>A0A084QN06</accession>
<dbReference type="InterPro" id="IPR013655">
    <property type="entry name" value="PAS_fold_3"/>
</dbReference>
<evidence type="ECO:0000256" key="6">
    <source>
        <dbReference type="ARBA" id="ARBA00022737"/>
    </source>
</evidence>
<keyword evidence="1" id="KW-0600">Photoreceptor protein</keyword>
<dbReference type="SUPFAM" id="SSF57716">
    <property type="entry name" value="Glucocorticoid receptor-like (DNA-binding domain)"/>
    <property type="match status" value="1"/>
</dbReference>
<dbReference type="InParanoid" id="A0A084QN06"/>
<keyword evidence="2" id="KW-0716">Sensory transduction</keyword>
<evidence type="ECO:0000259" key="18">
    <source>
        <dbReference type="PROSITE" id="PS50114"/>
    </source>
</evidence>
<dbReference type="Pfam" id="PF08447">
    <property type="entry name" value="PAS_3"/>
    <property type="match status" value="1"/>
</dbReference>
<dbReference type="SMART" id="SM00086">
    <property type="entry name" value="PAC"/>
    <property type="match status" value="2"/>
</dbReference>
<feature type="compositionally biased region" description="Low complexity" evidence="16">
    <location>
        <begin position="1060"/>
        <end position="1070"/>
    </location>
</feature>
<evidence type="ECO:0000256" key="15">
    <source>
        <dbReference type="PROSITE-ProRule" id="PRU00094"/>
    </source>
</evidence>
<keyword evidence="13" id="KW-0804">Transcription</keyword>
<evidence type="ECO:0000256" key="8">
    <source>
        <dbReference type="ARBA" id="ARBA00022833"/>
    </source>
</evidence>
<feature type="region of interest" description="Disordered" evidence="16">
    <location>
        <begin position="925"/>
        <end position="966"/>
    </location>
</feature>
<dbReference type="InterPro" id="IPR000679">
    <property type="entry name" value="Znf_GATA"/>
</dbReference>
<feature type="domain" description="PAS" evidence="17">
    <location>
        <begin position="507"/>
        <end position="529"/>
    </location>
</feature>
<feature type="region of interest" description="Disordered" evidence="16">
    <location>
        <begin position="1059"/>
        <end position="1174"/>
    </location>
</feature>
<feature type="region of interest" description="Disordered" evidence="16">
    <location>
        <begin position="347"/>
        <end position="460"/>
    </location>
</feature>
<evidence type="ECO:0000256" key="16">
    <source>
        <dbReference type="SAM" id="MobiDB-lite"/>
    </source>
</evidence>
<dbReference type="FunFam" id="3.30.450.20:FF:000063">
    <property type="entry name" value="White collar 1 protein"/>
    <property type="match status" value="1"/>
</dbReference>
<evidence type="ECO:0000256" key="10">
    <source>
        <dbReference type="ARBA" id="ARBA00023015"/>
    </source>
</evidence>
<evidence type="ECO:0000256" key="14">
    <source>
        <dbReference type="ARBA" id="ARBA00023170"/>
    </source>
</evidence>
<dbReference type="AlphaFoldDB" id="A0A084QN06"/>
<dbReference type="GO" id="GO:0008270">
    <property type="term" value="F:zinc ion binding"/>
    <property type="evidence" value="ECO:0007669"/>
    <property type="project" value="UniProtKB-KW"/>
</dbReference>
<dbReference type="Pfam" id="PF13426">
    <property type="entry name" value="PAS_9"/>
    <property type="match status" value="1"/>
</dbReference>
<dbReference type="InterPro" id="IPR000014">
    <property type="entry name" value="PAS"/>
</dbReference>
<dbReference type="GO" id="GO:0009881">
    <property type="term" value="F:photoreceptor activity"/>
    <property type="evidence" value="ECO:0007669"/>
    <property type="project" value="UniProtKB-KW"/>
</dbReference>
<evidence type="ECO:0000256" key="3">
    <source>
        <dbReference type="ARBA" id="ARBA00022630"/>
    </source>
</evidence>
<evidence type="ECO:0000256" key="4">
    <source>
        <dbReference type="ARBA" id="ARBA00022643"/>
    </source>
</evidence>
<dbReference type="CDD" id="cd00202">
    <property type="entry name" value="ZnF_GATA"/>
    <property type="match status" value="1"/>
</dbReference>
<dbReference type="Pfam" id="PF00320">
    <property type="entry name" value="GATA"/>
    <property type="match status" value="1"/>
</dbReference>
<feature type="compositionally biased region" description="Low complexity" evidence="16">
    <location>
        <begin position="16"/>
        <end position="39"/>
    </location>
</feature>
<dbReference type="SMART" id="SM00091">
    <property type="entry name" value="PAS"/>
    <property type="match status" value="3"/>
</dbReference>
<gene>
    <name evidence="19" type="ORF">S40285_07162</name>
</gene>
<evidence type="ECO:0000256" key="11">
    <source>
        <dbReference type="ARBA" id="ARBA00023125"/>
    </source>
</evidence>
<evidence type="ECO:0000256" key="2">
    <source>
        <dbReference type="ARBA" id="ARBA00022606"/>
    </source>
</evidence>
<keyword evidence="6" id="KW-0677">Repeat</keyword>
<keyword evidence="12" id="KW-0010">Activator</keyword>
<dbReference type="Gene3D" id="3.30.450.20">
    <property type="entry name" value="PAS domain"/>
    <property type="match status" value="3"/>
</dbReference>
<reference evidence="19 20" key="1">
    <citation type="journal article" date="2014" name="BMC Genomics">
        <title>Comparative genome sequencing reveals chemotype-specific gene clusters in the toxigenic black mold Stachybotrys.</title>
        <authorList>
            <person name="Semeiks J."/>
            <person name="Borek D."/>
            <person name="Otwinowski Z."/>
            <person name="Grishin N.V."/>
        </authorList>
    </citation>
    <scope>NUCLEOTIDE SEQUENCE [LARGE SCALE GENOMIC DNA]</scope>
    <source>
        <strain evidence="19 20">IBT 40285</strain>
    </source>
</reference>
<evidence type="ECO:0000313" key="19">
    <source>
        <dbReference type="EMBL" id="KFA65341.1"/>
    </source>
</evidence>
<evidence type="ECO:0000256" key="12">
    <source>
        <dbReference type="ARBA" id="ARBA00023159"/>
    </source>
</evidence>
<dbReference type="HOGENOM" id="CLU_007918_2_0_1"/>
<dbReference type="PROSITE" id="PS50112">
    <property type="entry name" value="PAS"/>
    <property type="match status" value="3"/>
</dbReference>
<dbReference type="PROSITE" id="PS50114">
    <property type="entry name" value="GATA_ZN_FINGER_2"/>
    <property type="match status" value="1"/>
</dbReference>
<dbReference type="STRING" id="1283841.A0A084QN06"/>
<feature type="compositionally biased region" description="Basic and acidic residues" evidence="16">
    <location>
        <begin position="1165"/>
        <end position="1174"/>
    </location>
</feature>
<protein>
    <recommendedName>
        <fullName evidence="21">White collar 1 protein</fullName>
    </recommendedName>
</protein>
<evidence type="ECO:0000256" key="9">
    <source>
        <dbReference type="ARBA" id="ARBA00022991"/>
    </source>
</evidence>
<dbReference type="OMA" id="DIVRDNQ"/>
<dbReference type="Gene3D" id="3.30.50.10">
    <property type="entry name" value="Erythroid Transcription Factor GATA-1, subunit A"/>
    <property type="match status" value="1"/>
</dbReference>
<dbReference type="GO" id="GO:0006355">
    <property type="term" value="P:regulation of DNA-templated transcription"/>
    <property type="evidence" value="ECO:0007669"/>
    <property type="project" value="InterPro"/>
</dbReference>
<dbReference type="SMART" id="SM00401">
    <property type="entry name" value="ZnF_GATA"/>
    <property type="match status" value="1"/>
</dbReference>
<feature type="domain" description="PAS" evidence="17">
    <location>
        <begin position="676"/>
        <end position="746"/>
    </location>
</feature>
<dbReference type="PANTHER" id="PTHR47429:SF7">
    <property type="entry name" value="GATA-FACTOR"/>
    <property type="match status" value="1"/>
</dbReference>
<dbReference type="OrthoDB" id="447251at2759"/>
<keyword evidence="10" id="KW-0805">Transcription regulation</keyword>
<feature type="compositionally biased region" description="Polar residues" evidence="16">
    <location>
        <begin position="97"/>
        <end position="114"/>
    </location>
</feature>
<keyword evidence="4" id="KW-0288">FMN</keyword>
<feature type="compositionally biased region" description="Polar residues" evidence="16">
    <location>
        <begin position="401"/>
        <end position="427"/>
    </location>
</feature>
<sequence>MEGYYQNTQLSPQELQRQSSQNQFRQQMQPQQHQQSQQRPDVPSNEVQMMHDAINMARNASSGQPNGHGQESINNVDSAFDDMMRDNQNEHQRRRSMPQSFHSTLAQDSQNRRLSSIDPGEMMTFGNDGDLNSYQFNQNMSSGYPTLDTSNMNMGNHMGNYMTDPADFSISPDMMGSMIPSTFANMSMGNMGNNPSGMDLFSNNAVTSAPMASQFSTNSMGQISNDFSMDMSPDNAPLSATPSNAPHHMLGALEDGGENMLDMNSPLNPQMNAQLNQQMNAQLQQQMNSQLNQQLDRQMNSQLNQQLDRQMNQQMNNQMNQQMNQQMNNQMNQQINNQANNQMNRRTNSQIDQQANSRPNSQSNNQTNNQLNSQVNSQIDSNDPVVQHQPRPQPGMRVDSNMGNSSQTRPTPLSRHISSPNSVISPVQANSSSSIAQQSSSSDATTPVTNPTSRESKEKTIYSKSGFDMLKALWLVATRKNPQIHLGAVDMSCAFVVCDVQMNDCPIIYVSDNFQNLTGYSRHEIVGQNCRFLQAPDGQVEAGTKREFVDEGAVYNLKKMIQEGREVQQSLINYRKGGKPFLNLLTMIPIPWDTDEIRYFIGFQIDLVECPDAISSGQEMGGVKVNYKHSVVGQYIWTPPNTSQYESETGQTLGVDDVSTLLQQFSPKGMVSDWHKQSWDKMLLENADDVVHVLSLKGLFLYLSPACKRVLEYDATELVGSSLSSVCHPSDIVPVTRELKDTAAGSQVNIVFRIRRKNSGYTWFESHGSLFVEQGKGRKCIILVGRKRPVFALSRRNLEAHGGIGDSELWTKISTSGMFLYVSSNIRSLLDLQPEALVGTSIQELMRKESRPEFGRAIEKARRGRTVSCKHEVQNRRGQVLQAQTTLFPGDASDGQKPSFLLAQTKLLKASSRNLAPASVVGSAVGSAKSLPSTPQHSQSHSTQPGSGTLSAPAGGGLPPGSQDAALASDDNIFDELRTTKCSSWQFELRQMEKVNRILAEELGGLLANKKKRKRRKGVGNIVRDCANCHTRSTPEWRRGPSGQRDLCNSCGLRWAKQTGRVSPRNSSRGGNNGNGDSHSKKSASPVHSSPLHRETSAETGAQQQGMNGDGGVNPAHLTHQNPNPGGTAPSGASSAIGAKPSTTMPPPSQPMLSGGAAGSAMTSIREERETSQP</sequence>
<feature type="domain" description="GATA-type" evidence="18">
    <location>
        <begin position="1024"/>
        <end position="1053"/>
    </location>
</feature>
<evidence type="ECO:0000313" key="20">
    <source>
        <dbReference type="Proteomes" id="UP000028524"/>
    </source>
</evidence>
<dbReference type="Pfam" id="PF08448">
    <property type="entry name" value="PAS_4"/>
    <property type="match status" value="1"/>
</dbReference>
<dbReference type="EMBL" id="KL660603">
    <property type="protein sequence ID" value="KFA65341.1"/>
    <property type="molecule type" value="Genomic_DNA"/>
</dbReference>
<keyword evidence="5" id="KW-0479">Metal-binding</keyword>
<dbReference type="PROSITE" id="PS00344">
    <property type="entry name" value="GATA_ZN_FINGER_1"/>
    <property type="match status" value="1"/>
</dbReference>
<dbReference type="InterPro" id="IPR001610">
    <property type="entry name" value="PAC"/>
</dbReference>
<dbReference type="FunFam" id="3.30.450.20:FF:000064">
    <property type="entry name" value="Vivid PAS protein VVD"/>
    <property type="match status" value="1"/>
</dbReference>
<keyword evidence="14" id="KW-0675">Receptor</keyword>
<feature type="domain" description="PAS" evidence="17">
    <location>
        <begin position="813"/>
        <end position="865"/>
    </location>
</feature>
<evidence type="ECO:0000256" key="5">
    <source>
        <dbReference type="ARBA" id="ARBA00022723"/>
    </source>
</evidence>
<evidence type="ECO:0008006" key="21">
    <source>
        <dbReference type="Google" id="ProtNLM"/>
    </source>
</evidence>
<dbReference type="PANTHER" id="PTHR47429">
    <property type="entry name" value="PROTEIN TWIN LOV 1"/>
    <property type="match status" value="1"/>
</dbReference>
<name>A0A084QN06_STAC4</name>
<dbReference type="InterPro" id="IPR035965">
    <property type="entry name" value="PAS-like_dom_sf"/>
</dbReference>
<dbReference type="InterPro" id="IPR013656">
    <property type="entry name" value="PAS_4"/>
</dbReference>
<organism evidence="19 20">
    <name type="scientific">Stachybotrys chlorohalonatus (strain IBT 40285)</name>
    <dbReference type="NCBI Taxonomy" id="1283841"/>
    <lineage>
        <taxon>Eukaryota</taxon>
        <taxon>Fungi</taxon>
        <taxon>Dikarya</taxon>
        <taxon>Ascomycota</taxon>
        <taxon>Pezizomycotina</taxon>
        <taxon>Sordariomycetes</taxon>
        <taxon>Hypocreomycetidae</taxon>
        <taxon>Hypocreales</taxon>
        <taxon>Stachybotryaceae</taxon>
        <taxon>Stachybotrys</taxon>
    </lineage>
</organism>
<feature type="compositionally biased region" description="Low complexity" evidence="16">
    <location>
        <begin position="353"/>
        <end position="378"/>
    </location>
</feature>
<dbReference type="GO" id="GO:0005634">
    <property type="term" value="C:nucleus"/>
    <property type="evidence" value="ECO:0007669"/>
    <property type="project" value="TreeGrafter"/>
</dbReference>
<feature type="region of interest" description="Disordered" evidence="16">
    <location>
        <begin position="88"/>
        <end position="118"/>
    </location>
</feature>
<feature type="compositionally biased region" description="Low complexity" evidence="16">
    <location>
        <begin position="925"/>
        <end position="953"/>
    </location>
</feature>
<proteinExistence type="predicted"/>
<feature type="compositionally biased region" description="Polar residues" evidence="16">
    <location>
        <begin position="1"/>
        <end position="15"/>
    </location>
</feature>